<protein>
    <submittedName>
        <fullName evidence="1">Uncharacterized protein</fullName>
    </submittedName>
</protein>
<reference evidence="1 2" key="1">
    <citation type="journal article" date="2007" name="Appl. Environ. Microbiol.">
        <title>Isolation of key methanogens for global methane emission from rice paddy fields: a novel isolate affiliated with the clone cluster rice cluster I.</title>
        <authorList>
            <person name="Sakai S."/>
            <person name="Imachi H."/>
            <person name="Sekiguchi Y."/>
            <person name="Ohashi A."/>
            <person name="Harada H."/>
            <person name="Kamagata Y."/>
        </authorList>
    </citation>
    <scope>NUCLEOTIDE SEQUENCE [LARGE SCALE GENOMIC DNA]</scope>
    <source>
        <strain evidence="2">DSM 17711 / JCM 13418 / NBRC 101707 / SANAE</strain>
    </source>
</reference>
<organism evidence="1 2">
    <name type="scientific">Methanocella paludicola (strain DSM 17711 / JCM 13418 / NBRC 101707 / SANAE)</name>
    <dbReference type="NCBI Taxonomy" id="304371"/>
    <lineage>
        <taxon>Archaea</taxon>
        <taxon>Methanobacteriati</taxon>
        <taxon>Methanobacteriota</taxon>
        <taxon>Stenosarchaea group</taxon>
        <taxon>Methanomicrobia</taxon>
        <taxon>Methanocellales</taxon>
        <taxon>Methanocellaceae</taxon>
        <taxon>Methanocella</taxon>
    </lineage>
</organism>
<dbReference type="InParanoid" id="D1Z0Q0"/>
<accession>D1Z0Q0</accession>
<dbReference type="GeneID" id="8682045"/>
<dbReference type="Proteomes" id="UP000001882">
    <property type="component" value="Chromosome"/>
</dbReference>
<evidence type="ECO:0000313" key="2">
    <source>
        <dbReference type="Proteomes" id="UP000001882"/>
    </source>
</evidence>
<name>D1Z0Q0_METPS</name>
<sequence length="195" mass="21413">MRAITKIVIALLAVSLLAAAIPQVSARSDSTKSTSSLPPSSSDLFNLKGHNYLNYHKLIQELNKIERSVIKYYEKQGAVAATVGSVDKTITRNPDGTFHVTLYVTVPAGLYANVYDYLTNLVPIPGTFTPIQPNVVRDNYVEWDGLPAGSYVLQFDARQVLGGFYGDQVFVHAYGFGAPGGFIFGDRRVGFWFDI</sequence>
<evidence type="ECO:0000313" key="1">
    <source>
        <dbReference type="EMBL" id="BAI62272.1"/>
    </source>
</evidence>
<dbReference type="RefSeq" id="WP_012900946.1">
    <property type="nucleotide sequence ID" value="NC_013665.1"/>
</dbReference>
<keyword evidence="2" id="KW-1185">Reference proteome</keyword>
<reference evidence="2" key="3">
    <citation type="journal article" date="2011" name="PLoS ONE">
        <title>Genome sequence of a mesophilic hydrogenotrophic methanogen Methanocella paludicola, the first cultivated representative of the order Methanocellales.</title>
        <authorList>
            <person name="Sakai S."/>
            <person name="Takaki Y."/>
            <person name="Shimamura S."/>
            <person name="Sekine M."/>
            <person name="Tajima T."/>
            <person name="Kosugi H."/>
            <person name="Ichikawa N."/>
            <person name="Tasumi E."/>
            <person name="Hiraki A.T."/>
            <person name="Shimizu A."/>
            <person name="Kato Y."/>
            <person name="Nishiko R."/>
            <person name="Mori K."/>
            <person name="Fujita N."/>
            <person name="Imachi H."/>
            <person name="Takai K."/>
        </authorList>
    </citation>
    <scope>NUCLEOTIDE SEQUENCE [LARGE SCALE GENOMIC DNA]</scope>
    <source>
        <strain evidence="2">DSM 17711 / JCM 13418 / NBRC 101707 / SANAE</strain>
    </source>
</reference>
<reference evidence="1 2" key="2">
    <citation type="journal article" date="2008" name="Int. J. Syst. Evol. Microbiol.">
        <title>Methanocella paludicola gen. nov., sp. nov., a methane-producing archaeon, the first isolate of the lineage 'Rice Cluster I', and proposal of the new archaeal order Methanocellales ord. nov.</title>
        <authorList>
            <person name="Sakai S."/>
            <person name="Imachi H."/>
            <person name="Hanada S."/>
            <person name="Ohashi A."/>
            <person name="Harada H."/>
            <person name="Kamagata Y."/>
        </authorList>
    </citation>
    <scope>NUCLEOTIDE SEQUENCE [LARGE SCALE GENOMIC DNA]</scope>
    <source>
        <strain evidence="2">DSM 17711 / JCM 13418 / NBRC 101707 / SANAE</strain>
    </source>
</reference>
<proteinExistence type="predicted"/>
<dbReference type="EMBL" id="AP011532">
    <property type="protein sequence ID" value="BAI62272.1"/>
    <property type="molecule type" value="Genomic_DNA"/>
</dbReference>
<dbReference type="AlphaFoldDB" id="D1Z0Q0"/>
<gene>
    <name evidence="1" type="ordered locus">MCP_2200</name>
</gene>
<dbReference type="KEGG" id="mpd:MCP_2200"/>